<gene>
    <name evidence="2" type="ordered locus">Mflv_4477</name>
</gene>
<dbReference type="KEGG" id="mgi:Mflv_4477"/>
<evidence type="ECO:0008006" key="3">
    <source>
        <dbReference type="Google" id="ProtNLM"/>
    </source>
</evidence>
<dbReference type="EMBL" id="CP000656">
    <property type="protein sequence ID" value="ABP46946.1"/>
    <property type="molecule type" value="Genomic_DNA"/>
</dbReference>
<dbReference type="STRING" id="350054.Mflv_4477"/>
<feature type="transmembrane region" description="Helical" evidence="1">
    <location>
        <begin position="85"/>
        <end position="104"/>
    </location>
</feature>
<protein>
    <recommendedName>
        <fullName evidence="3">Transmembrane protein</fullName>
    </recommendedName>
</protein>
<proteinExistence type="predicted"/>
<sequence length="110" mass="11408">MMPKVSLVCHVGLLLVLSILVFPGMFGGDVPRAVPLAVVALVLAVVLAVTEVFSGLRWVALVALAAAVAGLIATVCDDPVSGAALWGWGLAWMAVVVWFAVLASRARSNR</sequence>
<accession>A4TDC7</accession>
<dbReference type="AlphaFoldDB" id="A4TDC7"/>
<name>A4TDC7_MYCGI</name>
<reference evidence="2" key="2">
    <citation type="journal article" date="2013" name="PLoS ONE">
        <title>A Gene Expression Study of the Activities of Aromatic Ring-Cleavage Dioxygenases in Mycobacterium gilvum PYR-GCK to Changes in Salinity and pH during Pyrene Degradation.</title>
        <authorList>
            <person name="Badejo A.C."/>
            <person name="Badejo A.O."/>
            <person name="Shin K.H."/>
            <person name="Chai Y.G."/>
        </authorList>
    </citation>
    <scope>NUCLEOTIDE SEQUENCE [LARGE SCALE GENOMIC DNA]</scope>
    <source>
        <strain evidence="2">PYR-GCK</strain>
    </source>
</reference>
<evidence type="ECO:0000256" key="1">
    <source>
        <dbReference type="SAM" id="Phobius"/>
    </source>
</evidence>
<evidence type="ECO:0000313" key="2">
    <source>
        <dbReference type="EMBL" id="ABP46946.1"/>
    </source>
</evidence>
<keyword evidence="1" id="KW-0472">Membrane</keyword>
<feature type="transmembrane region" description="Helical" evidence="1">
    <location>
        <begin position="56"/>
        <end position="73"/>
    </location>
</feature>
<feature type="transmembrane region" description="Helical" evidence="1">
    <location>
        <begin position="32"/>
        <end position="49"/>
    </location>
</feature>
<organism evidence="2">
    <name type="scientific">Mycolicibacterium gilvum (strain PYR-GCK)</name>
    <name type="common">Mycobacterium gilvum (strain PYR-GCK)</name>
    <dbReference type="NCBI Taxonomy" id="350054"/>
    <lineage>
        <taxon>Bacteria</taxon>
        <taxon>Bacillati</taxon>
        <taxon>Actinomycetota</taxon>
        <taxon>Actinomycetes</taxon>
        <taxon>Mycobacteriales</taxon>
        <taxon>Mycobacteriaceae</taxon>
        <taxon>Mycolicibacterium</taxon>
    </lineage>
</organism>
<dbReference type="HOGENOM" id="CLU_2180984_0_0_11"/>
<reference evidence="2" key="1">
    <citation type="submission" date="2007-04" db="EMBL/GenBank/DDBJ databases">
        <authorList>
            <consortium name="US DOE Joint Genome Institute"/>
            <person name="Copeland A."/>
            <person name="Lucas S."/>
            <person name="Lapidus A."/>
            <person name="Barry K."/>
            <person name="Detter J.C."/>
            <person name="Glavina del Rio T."/>
            <person name="Hammon N."/>
            <person name="Israni S."/>
            <person name="Dalin E."/>
            <person name="Tice H."/>
            <person name="Pitluck S."/>
            <person name="Chain P."/>
            <person name="Malfatti S."/>
            <person name="Shin M."/>
            <person name="Vergez L."/>
            <person name="Schmutz J."/>
            <person name="Larimer F."/>
            <person name="Land M."/>
            <person name="Hauser L."/>
            <person name="Kyrpides N."/>
            <person name="Mikhailova N."/>
            <person name="Miller C."/>
            <person name="Richardson P."/>
        </authorList>
    </citation>
    <scope>NUCLEOTIDE SEQUENCE</scope>
    <source>
        <strain evidence="2">PYR-GCK</strain>
    </source>
</reference>
<feature type="transmembrane region" description="Helical" evidence="1">
    <location>
        <begin position="7"/>
        <end position="26"/>
    </location>
</feature>
<keyword evidence="1" id="KW-1133">Transmembrane helix</keyword>
<keyword evidence="1" id="KW-0812">Transmembrane</keyword>